<comment type="caution">
    <text evidence="2">The sequence shown here is derived from an EMBL/GenBank/DDBJ whole genome shotgun (WGS) entry which is preliminary data.</text>
</comment>
<evidence type="ECO:0000313" key="2">
    <source>
        <dbReference type="EMBL" id="EOP80240.1"/>
    </source>
</evidence>
<gene>
    <name evidence="2" type="ORF">IGM_05937</name>
</gene>
<dbReference type="InterPro" id="IPR032160">
    <property type="entry name" value="DUF4996"/>
</dbReference>
<proteinExistence type="predicted"/>
<reference evidence="2 3" key="1">
    <citation type="submission" date="2012-12" db="EMBL/GenBank/DDBJ databases">
        <title>The Genome Sequence of Bacillus cereus HuB4-4.</title>
        <authorList>
            <consortium name="The Broad Institute Genome Sequencing Platform"/>
            <consortium name="The Broad Institute Genome Sequencing Center for Infectious Disease"/>
            <person name="Feldgarden M."/>
            <person name="Van der Auwera G.A."/>
            <person name="Mahillon J."/>
            <person name="Duprez V."/>
            <person name="Timmery S."/>
            <person name="Mattelet C."/>
            <person name="Dierick K."/>
            <person name="Sun M."/>
            <person name="Yu Z."/>
            <person name="Zhu L."/>
            <person name="Hu X."/>
            <person name="Shank E.B."/>
            <person name="Swiecicka I."/>
            <person name="Hansen B.M."/>
            <person name="Andrup L."/>
            <person name="Walker B."/>
            <person name="Young S.K."/>
            <person name="Zeng Q."/>
            <person name="Gargeya S."/>
            <person name="Fitzgerald M."/>
            <person name="Haas B."/>
            <person name="Abouelleil A."/>
            <person name="Alvarado L."/>
            <person name="Arachchi H.M."/>
            <person name="Berlin A.M."/>
            <person name="Chapman S.B."/>
            <person name="Dewar J."/>
            <person name="Goldberg J."/>
            <person name="Griggs A."/>
            <person name="Gujja S."/>
            <person name="Hansen M."/>
            <person name="Howarth C."/>
            <person name="Imamovic A."/>
            <person name="Larimer J."/>
            <person name="McCowan C."/>
            <person name="Murphy C."/>
            <person name="Neiman D."/>
            <person name="Pearson M."/>
            <person name="Priest M."/>
            <person name="Roberts A."/>
            <person name="Saif S."/>
            <person name="Shea T."/>
            <person name="Sisk P."/>
            <person name="Sykes S."/>
            <person name="Wortman J."/>
            <person name="Nusbaum C."/>
            <person name="Birren B."/>
        </authorList>
    </citation>
    <scope>NUCLEOTIDE SEQUENCE [LARGE SCALE GENOMIC DNA]</scope>
    <source>
        <strain evidence="2 3">HuB4-4</strain>
    </source>
</reference>
<dbReference type="GO" id="GO:0006580">
    <property type="term" value="P:ethanolamine metabolic process"/>
    <property type="evidence" value="ECO:0007669"/>
    <property type="project" value="TreeGrafter"/>
</dbReference>
<dbReference type="GO" id="GO:0006644">
    <property type="term" value="P:phospholipid metabolic process"/>
    <property type="evidence" value="ECO:0007669"/>
    <property type="project" value="TreeGrafter"/>
</dbReference>
<dbReference type="Gene3D" id="3.20.20.190">
    <property type="entry name" value="Phosphatidylinositol (PI) phosphodiesterase"/>
    <property type="match status" value="1"/>
</dbReference>
<dbReference type="RefSeq" id="WP_001095972.1">
    <property type="nucleotide sequence ID" value="NZ_KB976545.1"/>
</dbReference>
<dbReference type="PROSITE" id="PS51704">
    <property type="entry name" value="GP_PDE"/>
    <property type="match status" value="1"/>
</dbReference>
<dbReference type="GO" id="GO:0008889">
    <property type="term" value="F:glycerophosphodiester phosphodiesterase activity"/>
    <property type="evidence" value="ECO:0007669"/>
    <property type="project" value="TreeGrafter"/>
</dbReference>
<dbReference type="AlphaFoldDB" id="A0A9W5QNZ6"/>
<dbReference type="InterPro" id="IPR017946">
    <property type="entry name" value="PLC-like_Pdiesterase_TIM-brl"/>
</dbReference>
<dbReference type="PANTHER" id="PTHR46320:SF1">
    <property type="entry name" value="GLYCEROPHOSPHODIESTER PHOSPHODIESTERASE 1"/>
    <property type="match status" value="1"/>
</dbReference>
<name>A0A9W5QNZ6_BACCE</name>
<organism evidence="2 3">
    <name type="scientific">Bacillus cereus HuB4-4</name>
    <dbReference type="NCBI Taxonomy" id="1053211"/>
    <lineage>
        <taxon>Bacteria</taxon>
        <taxon>Bacillati</taxon>
        <taxon>Bacillota</taxon>
        <taxon>Bacilli</taxon>
        <taxon>Bacillales</taxon>
        <taxon>Bacillaceae</taxon>
        <taxon>Bacillus</taxon>
        <taxon>Bacillus cereus group</taxon>
    </lineage>
</organism>
<dbReference type="Pfam" id="PF03009">
    <property type="entry name" value="GDPD"/>
    <property type="match status" value="1"/>
</dbReference>
<dbReference type="Pfam" id="PF16387">
    <property type="entry name" value="DUF4996"/>
    <property type="match status" value="1"/>
</dbReference>
<feature type="domain" description="GP-PDE" evidence="1">
    <location>
        <begin position="30"/>
        <end position="284"/>
    </location>
</feature>
<dbReference type="SUPFAM" id="SSF51695">
    <property type="entry name" value="PLC-like phosphodiesterases"/>
    <property type="match status" value="1"/>
</dbReference>
<evidence type="ECO:0000259" key="1">
    <source>
        <dbReference type="PROSITE" id="PS51704"/>
    </source>
</evidence>
<dbReference type="GO" id="GO:0005886">
    <property type="term" value="C:plasma membrane"/>
    <property type="evidence" value="ECO:0007669"/>
    <property type="project" value="TreeGrafter"/>
</dbReference>
<dbReference type="PANTHER" id="PTHR46320">
    <property type="entry name" value="GLYCEROPHOSPHODIESTER PHOSPHODIESTERASE 1"/>
    <property type="match status" value="1"/>
</dbReference>
<sequence length="293" mass="33366">MNTQKNIDYKYECENFQSFYSQFKELGKGFFLAMHRGSFEYAPENSLSAIQKSMELGLFIIEIDVQMTKDGVIILMHDDSIDRMTNGSGEISELTYEQIKSFYLKDNNGGTDAPITKEKVPTLVEVMNLVKGRAIVNIDKCWGIRNKVCEVLRETGTFDYGLLKSDAGIDEVKEFLNSNGDNLLYMHKINEESMYQLELIIEEIAPIAFEVAFINDRSPIIADDMISKMKKHANVWVNSLDVSTNGGHTDTLSLKNPDEGWGWLINKGVNIIQTDYPLLLQSYMKGKRLKQKL</sequence>
<dbReference type="InterPro" id="IPR030395">
    <property type="entry name" value="GP_PDE_dom"/>
</dbReference>
<dbReference type="EMBL" id="AHEF01000097">
    <property type="protein sequence ID" value="EOP80240.1"/>
    <property type="molecule type" value="Genomic_DNA"/>
</dbReference>
<protein>
    <recommendedName>
        <fullName evidence="1">GP-PDE domain-containing protein</fullName>
    </recommendedName>
</protein>
<dbReference type="GO" id="GO:0070291">
    <property type="term" value="P:N-acylethanolamine metabolic process"/>
    <property type="evidence" value="ECO:0007669"/>
    <property type="project" value="TreeGrafter"/>
</dbReference>
<accession>A0A9W5QNZ6</accession>
<dbReference type="CDD" id="cd08566">
    <property type="entry name" value="GDPD_AtGDE_like"/>
    <property type="match status" value="1"/>
</dbReference>
<dbReference type="Proteomes" id="UP000014009">
    <property type="component" value="Unassembled WGS sequence"/>
</dbReference>
<evidence type="ECO:0000313" key="3">
    <source>
        <dbReference type="Proteomes" id="UP000014009"/>
    </source>
</evidence>